<dbReference type="AlphaFoldDB" id="A0A161S656"/>
<dbReference type="Proteomes" id="UP000076612">
    <property type="component" value="Unassembled WGS sequence"/>
</dbReference>
<comment type="similarity">
    <text evidence="1">Belongs to the FAH family.</text>
</comment>
<proteinExistence type="inferred from homology"/>
<evidence type="ECO:0000256" key="1">
    <source>
        <dbReference type="ARBA" id="ARBA00010211"/>
    </source>
</evidence>
<evidence type="ECO:0000313" key="5">
    <source>
        <dbReference type="EMBL" id="VEW11463.1"/>
    </source>
</evidence>
<dbReference type="Proteomes" id="UP000386281">
    <property type="component" value="Unassembled WGS sequence"/>
</dbReference>
<reference evidence="6" key="1">
    <citation type="submission" date="2016-01" db="EMBL/GenBank/DDBJ databases">
        <title>Draft genome of Chromobacterium sp. F49.</title>
        <authorList>
            <person name="Hong K.W."/>
        </authorList>
    </citation>
    <scope>NUCLEOTIDE SEQUENCE [LARGE SCALE GENOMIC DNA]</scope>
    <source>
        <strain evidence="6">M40</strain>
    </source>
</reference>
<gene>
    <name evidence="4" type="ORF">AVW13_12980</name>
    <name evidence="5" type="ORF">NCTC12391_00654</name>
</gene>
<dbReference type="EMBL" id="CAACXN010000014">
    <property type="protein sequence ID" value="VEW11463.1"/>
    <property type="molecule type" value="Genomic_DNA"/>
</dbReference>
<accession>A0A161S656</accession>
<sequence>MRLMRFGDRDAETPVVDVDGRHFDLSAVVTDIDPTFWPDGPAEVAAALEAGTLPEIDISGQRIGAPIALPSAVICIGQNYAAHAAESGAAAPTQPIIFLKTPNTITGPYDPIGIPPRATTFDWEVELGVVIGARAAYLESPEAAAEVIGGYLVANDLSERDYQTVHSGGQWSKGKVVKDSMPLGPCLVTADAIDPHRLRLASWVNGEPRQDSNTSDMIFPVEDIVWRLSQYMQLEPGDVISTGTPQGVALSGRFPYLEPGDVSEVEIEGLGRQRQAYFRVDAPAGTGADLLLD</sequence>
<keyword evidence="2" id="KW-0479">Metal-binding</keyword>
<dbReference type="GO" id="GO:0046872">
    <property type="term" value="F:metal ion binding"/>
    <property type="evidence" value="ECO:0007669"/>
    <property type="project" value="UniProtKB-KW"/>
</dbReference>
<reference evidence="5 7" key="3">
    <citation type="submission" date="2019-02" db="EMBL/GenBank/DDBJ databases">
        <authorList>
            <consortium name="Pathogen Informatics"/>
        </authorList>
    </citation>
    <scope>NUCLEOTIDE SEQUENCE [LARGE SCALE GENOMIC DNA]</scope>
    <source>
        <strain evidence="5 7">3012STDY7078520</strain>
    </source>
</reference>
<protein>
    <submittedName>
        <fullName evidence="5">Ureidoglycolate lyase</fullName>
        <ecNumber evidence="5">4.3.2.3</ecNumber>
    </submittedName>
</protein>
<dbReference type="STRING" id="33889.AVW13_12980"/>
<dbReference type="SUPFAM" id="SSF56529">
    <property type="entry name" value="FAH"/>
    <property type="match status" value="1"/>
</dbReference>
<evidence type="ECO:0000313" key="6">
    <source>
        <dbReference type="Proteomes" id="UP000076612"/>
    </source>
</evidence>
<dbReference type="InterPro" id="IPR051121">
    <property type="entry name" value="FAH"/>
</dbReference>
<dbReference type="PANTHER" id="PTHR42796:SF4">
    <property type="entry name" value="FUMARYLACETOACETATE HYDROLASE DOMAIN-CONTAINING PROTEIN 2A"/>
    <property type="match status" value="1"/>
</dbReference>
<keyword evidence="5" id="KW-0456">Lyase</keyword>
<dbReference type="GO" id="GO:0044281">
    <property type="term" value="P:small molecule metabolic process"/>
    <property type="evidence" value="ECO:0007669"/>
    <property type="project" value="UniProtKB-ARBA"/>
</dbReference>
<dbReference type="EMBL" id="LQQR01000022">
    <property type="protein sequence ID" value="KZE18474.1"/>
    <property type="molecule type" value="Genomic_DNA"/>
</dbReference>
<evidence type="ECO:0000313" key="4">
    <source>
        <dbReference type="EMBL" id="KZE18474.1"/>
    </source>
</evidence>
<dbReference type="GO" id="GO:0050385">
    <property type="term" value="F:ureidoglycolate lyase activity"/>
    <property type="evidence" value="ECO:0007669"/>
    <property type="project" value="UniProtKB-EC"/>
</dbReference>
<feature type="domain" description="Fumarylacetoacetase-like C-terminal" evidence="3">
    <location>
        <begin position="73"/>
        <end position="275"/>
    </location>
</feature>
<reference evidence="4" key="2">
    <citation type="submission" date="2016-01" db="EMBL/GenBank/DDBJ databases">
        <authorList>
            <person name="Hong K.W."/>
        </authorList>
    </citation>
    <scope>NUCLEOTIDE SEQUENCE</scope>
    <source>
        <strain evidence="4">M40</strain>
    </source>
</reference>
<evidence type="ECO:0000256" key="2">
    <source>
        <dbReference type="ARBA" id="ARBA00022723"/>
    </source>
</evidence>
<dbReference type="InterPro" id="IPR011234">
    <property type="entry name" value="Fumarylacetoacetase-like_C"/>
</dbReference>
<dbReference type="Pfam" id="PF01557">
    <property type="entry name" value="FAA_hydrolase"/>
    <property type="match status" value="1"/>
</dbReference>
<evidence type="ECO:0000259" key="3">
    <source>
        <dbReference type="Pfam" id="PF01557"/>
    </source>
</evidence>
<organism evidence="5 7">
    <name type="scientific">Brevibacterium casei</name>
    <dbReference type="NCBI Taxonomy" id="33889"/>
    <lineage>
        <taxon>Bacteria</taxon>
        <taxon>Bacillati</taxon>
        <taxon>Actinomycetota</taxon>
        <taxon>Actinomycetes</taxon>
        <taxon>Micrococcales</taxon>
        <taxon>Brevibacteriaceae</taxon>
        <taxon>Brevibacterium</taxon>
    </lineage>
</organism>
<dbReference type="InterPro" id="IPR036663">
    <property type="entry name" value="Fumarylacetoacetase_C_sf"/>
</dbReference>
<evidence type="ECO:0000313" key="7">
    <source>
        <dbReference type="Proteomes" id="UP000386281"/>
    </source>
</evidence>
<name>A0A161S656_9MICO</name>
<dbReference type="RefSeq" id="WP_009374736.1">
    <property type="nucleotide sequence ID" value="NZ_CAACXN010000014.1"/>
</dbReference>
<dbReference type="Gene3D" id="3.90.850.10">
    <property type="entry name" value="Fumarylacetoacetase-like, C-terminal domain"/>
    <property type="match status" value="1"/>
</dbReference>
<dbReference type="EC" id="4.3.2.3" evidence="5"/>
<dbReference type="PANTHER" id="PTHR42796">
    <property type="entry name" value="FUMARYLACETOACETATE HYDROLASE DOMAIN-CONTAINING PROTEIN 2A-RELATED"/>
    <property type="match status" value="1"/>
</dbReference>